<evidence type="ECO:0000313" key="3">
    <source>
        <dbReference type="Proteomes" id="UP000291613"/>
    </source>
</evidence>
<comment type="caution">
    <text evidence="2">The sequence shown here is derived from an EMBL/GenBank/DDBJ whole genome shotgun (WGS) entry which is preliminary data.</text>
</comment>
<dbReference type="EMBL" id="SIUB01000008">
    <property type="protein sequence ID" value="TBN48355.1"/>
    <property type="molecule type" value="Genomic_DNA"/>
</dbReference>
<accession>A0A4V2JDE2</accession>
<organism evidence="2 3">
    <name type="scientific">Hansschlegelia quercus</name>
    <dbReference type="NCBI Taxonomy" id="2528245"/>
    <lineage>
        <taxon>Bacteria</taxon>
        <taxon>Pseudomonadati</taxon>
        <taxon>Pseudomonadota</taxon>
        <taxon>Alphaproteobacteria</taxon>
        <taxon>Hyphomicrobiales</taxon>
        <taxon>Methylopilaceae</taxon>
        <taxon>Hansschlegelia</taxon>
    </lineage>
</organism>
<dbReference type="Proteomes" id="UP000291613">
    <property type="component" value="Unassembled WGS sequence"/>
</dbReference>
<name>A0A4V2JDE2_9HYPH</name>
<dbReference type="InterPro" id="IPR019060">
    <property type="entry name" value="DUF2382"/>
</dbReference>
<evidence type="ECO:0000259" key="1">
    <source>
        <dbReference type="Pfam" id="PF09557"/>
    </source>
</evidence>
<dbReference type="Pfam" id="PF09557">
    <property type="entry name" value="DUF2382"/>
    <property type="match status" value="1"/>
</dbReference>
<protein>
    <submittedName>
        <fullName evidence="2">DUF2382 domain-containing protein</fullName>
    </submittedName>
</protein>
<sequence>MSLAEEKVRLTKRKVETGRVRVSTYTETTEKLVSDILRSEDVELTRVAFDRPISDGEDLPQVRVEGDLTIIPVIEEILFVEKRLVLKEELHLRRVTTEDEVEIPVTLRRQHALVERVETSIPDPIESKDATS</sequence>
<dbReference type="AlphaFoldDB" id="A0A4V2JDE2"/>
<reference evidence="2 3" key="1">
    <citation type="submission" date="2019-02" db="EMBL/GenBank/DDBJ databases">
        <title>Hansschlegelia quercus sp. nov., a novel methylotrophic bacterium from buds of oak (Quercus robur L.).</title>
        <authorList>
            <person name="Agafonova N.V."/>
            <person name="Kaparullina E.N."/>
            <person name="Grouzdev D.S."/>
            <person name="Doronina N.V."/>
        </authorList>
    </citation>
    <scope>NUCLEOTIDE SEQUENCE [LARGE SCALE GENOMIC DNA]</scope>
    <source>
        <strain evidence="2 3">Dub</strain>
    </source>
</reference>
<feature type="domain" description="DUF2382" evidence="1">
    <location>
        <begin position="1"/>
        <end position="112"/>
    </location>
</feature>
<proteinExistence type="predicted"/>
<dbReference type="OrthoDB" id="7586109at2"/>
<keyword evidence="3" id="KW-1185">Reference proteome</keyword>
<gene>
    <name evidence="2" type="ORF">EYR15_14395</name>
</gene>
<evidence type="ECO:0000313" key="2">
    <source>
        <dbReference type="EMBL" id="TBN48355.1"/>
    </source>
</evidence>